<keyword evidence="1" id="KW-0472">Membrane</keyword>
<accession>A0ABT7BY46</accession>
<sequence length="164" mass="18791">MDWLKLALRKGNSFSQLDRGARGLVLQALVLLLFVALSLKTSGLKVTQNRLGYWLPAQVNGDRPNEDEREQLERVRAIAQSVRIAAKYCQPWAKCLQKSLVLWSLLTRQGIESDLRIGVRRESGEFQAHAWVEWQGFALNDARDVRDRYSTFEHPIQNKSARSV</sequence>
<dbReference type="Proteomes" id="UP001232992">
    <property type="component" value="Unassembled WGS sequence"/>
</dbReference>
<proteinExistence type="predicted"/>
<keyword evidence="1" id="KW-0812">Transmembrane</keyword>
<name>A0ABT7BY46_9CYAN</name>
<dbReference type="InterPro" id="IPR032708">
    <property type="entry name" value="McjB_C"/>
</dbReference>
<dbReference type="Pfam" id="PF13471">
    <property type="entry name" value="Transglut_core3"/>
    <property type="match status" value="1"/>
</dbReference>
<evidence type="ECO:0000256" key="1">
    <source>
        <dbReference type="SAM" id="Phobius"/>
    </source>
</evidence>
<evidence type="ECO:0000259" key="2">
    <source>
        <dbReference type="Pfam" id="PF13471"/>
    </source>
</evidence>
<reference evidence="3 4" key="1">
    <citation type="submission" date="2023-01" db="EMBL/GenBank/DDBJ databases">
        <title>Novel diversity within Roseofilum (Cyanobacteria; Desertifilaceae) from marine benthic mats with descriptions of four novel species.</title>
        <authorList>
            <person name="Wang Y."/>
            <person name="Berthold D.E."/>
            <person name="Hu J."/>
            <person name="Lefler F.W."/>
            <person name="Laughinghouse H.D. IV."/>
        </authorList>
    </citation>
    <scope>NUCLEOTIDE SEQUENCE [LARGE SCALE GENOMIC DNA]</scope>
    <source>
        <strain evidence="3 4">BLCC-M143</strain>
    </source>
</reference>
<evidence type="ECO:0000313" key="3">
    <source>
        <dbReference type="EMBL" id="MDJ1184128.1"/>
    </source>
</evidence>
<feature type="domain" description="Microcin J25-processing protein McjB C-terminal" evidence="2">
    <location>
        <begin position="44"/>
        <end position="150"/>
    </location>
</feature>
<dbReference type="RefSeq" id="WP_283758780.1">
    <property type="nucleotide sequence ID" value="NZ_JAQOSQ010000012.1"/>
</dbReference>
<comment type="caution">
    <text evidence="3">The sequence shown here is derived from an EMBL/GenBank/DDBJ whole genome shotgun (WGS) entry which is preliminary data.</text>
</comment>
<protein>
    <submittedName>
        <fullName evidence="3">Lasso peptide biosynthesis B2 protein</fullName>
    </submittedName>
</protein>
<dbReference type="NCBIfam" id="NF033537">
    <property type="entry name" value="lasso_biosyn_B2"/>
    <property type="match status" value="1"/>
</dbReference>
<feature type="transmembrane region" description="Helical" evidence="1">
    <location>
        <begin position="20"/>
        <end position="39"/>
    </location>
</feature>
<dbReference type="InterPro" id="IPR053521">
    <property type="entry name" value="McjB-like"/>
</dbReference>
<dbReference type="EMBL" id="JAQOSQ010000012">
    <property type="protein sequence ID" value="MDJ1184128.1"/>
    <property type="molecule type" value="Genomic_DNA"/>
</dbReference>
<organism evidence="3 4">
    <name type="scientific">Roseofilum casamattae BLCC-M143</name>
    <dbReference type="NCBI Taxonomy" id="3022442"/>
    <lineage>
        <taxon>Bacteria</taxon>
        <taxon>Bacillati</taxon>
        <taxon>Cyanobacteriota</taxon>
        <taxon>Cyanophyceae</taxon>
        <taxon>Desertifilales</taxon>
        <taxon>Desertifilaceae</taxon>
        <taxon>Roseofilum</taxon>
        <taxon>Roseofilum casamattae</taxon>
    </lineage>
</organism>
<evidence type="ECO:0000313" key="4">
    <source>
        <dbReference type="Proteomes" id="UP001232992"/>
    </source>
</evidence>
<keyword evidence="1" id="KW-1133">Transmembrane helix</keyword>
<keyword evidence="4" id="KW-1185">Reference proteome</keyword>
<gene>
    <name evidence="3" type="ORF">PMH09_13125</name>
</gene>